<keyword evidence="3" id="KW-1185">Reference proteome</keyword>
<accession>A0A2K3CVI0</accession>
<dbReference type="GeneID" id="66056568"/>
<dbReference type="AlphaFoldDB" id="A0A2K3CVI0"/>
<protein>
    <submittedName>
        <fullName evidence="2">Uncharacterized protein</fullName>
    </submittedName>
</protein>
<gene>
    <name evidence="1" type="ORF">CHLRE_16g660430v5</name>
    <name evidence="2" type="ORF">CHLRE_16g674602v5</name>
</gene>
<dbReference type="Proteomes" id="UP000006906">
    <property type="component" value="Chromosome 16"/>
</dbReference>
<reference evidence="2 3" key="1">
    <citation type="journal article" date="2007" name="Science">
        <title>The Chlamydomonas genome reveals the evolution of key animal and plant functions.</title>
        <authorList>
            <person name="Merchant S.S."/>
            <person name="Prochnik S.E."/>
            <person name="Vallon O."/>
            <person name="Harris E.H."/>
            <person name="Karpowicz S.J."/>
            <person name="Witman G.B."/>
            <person name="Terry A."/>
            <person name="Salamov A."/>
            <person name="Fritz-Laylin L.K."/>
            <person name="Marechal-Drouard L."/>
            <person name="Marshall W.F."/>
            <person name="Qu L.H."/>
            <person name="Nelson D.R."/>
            <person name="Sanderfoot A.A."/>
            <person name="Spalding M.H."/>
            <person name="Kapitonov V.V."/>
            <person name="Ren Q."/>
            <person name="Ferris P."/>
            <person name="Lindquist E."/>
            <person name="Shapiro H."/>
            <person name="Lucas S.M."/>
            <person name="Grimwood J."/>
            <person name="Schmutz J."/>
            <person name="Cardol P."/>
            <person name="Cerutti H."/>
            <person name="Chanfreau G."/>
            <person name="Chen C.L."/>
            <person name="Cognat V."/>
            <person name="Croft M.T."/>
            <person name="Dent R."/>
            <person name="Dutcher S."/>
            <person name="Fernandez E."/>
            <person name="Fukuzawa H."/>
            <person name="Gonzalez-Ballester D."/>
            <person name="Gonzalez-Halphen D."/>
            <person name="Hallmann A."/>
            <person name="Hanikenne M."/>
            <person name="Hippler M."/>
            <person name="Inwood W."/>
            <person name="Jabbari K."/>
            <person name="Kalanon M."/>
            <person name="Kuras R."/>
            <person name="Lefebvre P.A."/>
            <person name="Lemaire S.D."/>
            <person name="Lobanov A.V."/>
            <person name="Lohr M."/>
            <person name="Manuell A."/>
            <person name="Meier I."/>
            <person name="Mets L."/>
            <person name="Mittag M."/>
            <person name="Mittelmeier T."/>
            <person name="Moroney J.V."/>
            <person name="Moseley J."/>
            <person name="Napoli C."/>
            <person name="Nedelcu A.M."/>
            <person name="Niyogi K."/>
            <person name="Novoselov S.V."/>
            <person name="Paulsen I.T."/>
            <person name="Pazour G."/>
            <person name="Purton S."/>
            <person name="Ral J.P."/>
            <person name="Riano-Pachon D.M."/>
            <person name="Riekhof W."/>
            <person name="Rymarquis L."/>
            <person name="Schroda M."/>
            <person name="Stern D."/>
            <person name="Umen J."/>
            <person name="Willows R."/>
            <person name="Wilson N."/>
            <person name="Zimmer S.L."/>
            <person name="Allmer J."/>
            <person name="Balk J."/>
            <person name="Bisova K."/>
            <person name="Chen C.J."/>
            <person name="Elias M."/>
            <person name="Gendler K."/>
            <person name="Hauser C."/>
            <person name="Lamb M.R."/>
            <person name="Ledford H."/>
            <person name="Long J.C."/>
            <person name="Minagawa J."/>
            <person name="Page M.D."/>
            <person name="Pan J."/>
            <person name="Pootakham W."/>
            <person name="Roje S."/>
            <person name="Rose A."/>
            <person name="Stahlberg E."/>
            <person name="Terauchi A.M."/>
            <person name="Yang P."/>
            <person name="Ball S."/>
            <person name="Bowler C."/>
            <person name="Dieckmann C.L."/>
            <person name="Gladyshev V.N."/>
            <person name="Green P."/>
            <person name="Jorgensen R."/>
            <person name="Mayfield S."/>
            <person name="Mueller-Roeber B."/>
            <person name="Rajamani S."/>
            <person name="Sayre R.T."/>
            <person name="Brokstein P."/>
            <person name="Dubchak I."/>
            <person name="Goodstein D."/>
            <person name="Hornick L."/>
            <person name="Huang Y.W."/>
            <person name="Jhaveri J."/>
            <person name="Luo Y."/>
            <person name="Martinez D."/>
            <person name="Ngau W.C."/>
            <person name="Otillar B."/>
            <person name="Poliakov A."/>
            <person name="Porter A."/>
            <person name="Szajkowski L."/>
            <person name="Werner G."/>
            <person name="Zhou K."/>
            <person name="Grigoriev I.V."/>
            <person name="Rokhsar D.S."/>
            <person name="Grossman A.R."/>
        </authorList>
    </citation>
    <scope>NUCLEOTIDE SEQUENCE [LARGE SCALE GENOMIC DNA]</scope>
    <source>
        <strain evidence="3">CC-503</strain>
        <strain evidence="2">CC-503 cw92 mt+</strain>
    </source>
</reference>
<sequence length="55" mass="6173">MASLALLRSAVVRQYCSGCGAPLSRRHHRRRPAERTPLWQSLPNIMTSHRGAFAT</sequence>
<dbReference type="Gramene" id="PNW72284">
    <property type="protein sequence ID" value="PNW72284"/>
    <property type="gene ID" value="CHLRE_16g674602v5"/>
</dbReference>
<dbReference type="RefSeq" id="XP_042915621.1">
    <property type="nucleotide sequence ID" value="XM_043070979.1"/>
</dbReference>
<dbReference type="EMBL" id="CM008977">
    <property type="protein sequence ID" value="PNW72284.1"/>
    <property type="molecule type" value="Genomic_DNA"/>
</dbReference>
<dbReference type="EMBL" id="CM008977">
    <property type="protein sequence ID" value="PNW71588.1"/>
    <property type="molecule type" value="Genomic_DNA"/>
</dbReference>
<organism evidence="2 3">
    <name type="scientific">Chlamydomonas reinhardtii</name>
    <name type="common">Chlamydomonas smithii</name>
    <dbReference type="NCBI Taxonomy" id="3055"/>
    <lineage>
        <taxon>Eukaryota</taxon>
        <taxon>Viridiplantae</taxon>
        <taxon>Chlorophyta</taxon>
        <taxon>core chlorophytes</taxon>
        <taxon>Chlorophyceae</taxon>
        <taxon>CS clade</taxon>
        <taxon>Chlamydomonadales</taxon>
        <taxon>Chlamydomonadaceae</taxon>
        <taxon>Chlamydomonas</taxon>
    </lineage>
</organism>
<name>A0A2K3CVI0_CHLRE</name>
<reference evidence="2" key="2">
    <citation type="submission" date="2017-07" db="EMBL/GenBank/DDBJ databases">
        <title>WGS assembly of Chlamydomonas reinhardtii.</title>
        <authorList>
            <consortium name="Chlamydomonas Annotation Team"/>
            <consortium name="JGI Annotation Team"/>
            <person name="Merchant S.S."/>
            <person name="Prochnik S.E."/>
            <person name="Vallon O."/>
            <person name="Harris E.H."/>
            <person name="Karpowicz S.J."/>
            <person name="Witman G.B."/>
            <person name="Terry A."/>
            <person name="Salamov A."/>
            <person name="Fritz-Laylin L.K."/>
            <person name="Marechal-Drouard L."/>
            <person name="Marshall W.F."/>
            <person name="Qu L.H."/>
            <person name="Nelson D.R."/>
            <person name="Sanderfoot A.A."/>
            <person name="Spalding M.H."/>
            <person name="Kapitonov V.V."/>
            <person name="Ren Q."/>
            <person name="Ferris P."/>
            <person name="Lindquist E."/>
            <person name="Shapiro H."/>
            <person name="Lucas S.M."/>
            <person name="Grimwood J."/>
            <person name="Schmutz J."/>
            <person name="Grigoriev I.V."/>
            <person name="Rokhsar D.S."/>
        </authorList>
    </citation>
    <scope>NUCLEOTIDE SEQUENCE</scope>
    <source>
        <strain evidence="2">CC-503 cw92 mt+</strain>
    </source>
</reference>
<proteinExistence type="predicted"/>
<evidence type="ECO:0000313" key="3">
    <source>
        <dbReference type="Proteomes" id="UP000006906"/>
    </source>
</evidence>
<dbReference type="Gramene" id="PNW71588">
    <property type="protein sequence ID" value="PNW71588"/>
    <property type="gene ID" value="CHLRE_16g660430v5"/>
</dbReference>
<evidence type="ECO:0000313" key="1">
    <source>
        <dbReference type="EMBL" id="PNW71588.1"/>
    </source>
</evidence>
<dbReference type="KEGG" id="cre:CHLRE_16g660430v5"/>
<evidence type="ECO:0000313" key="2">
    <source>
        <dbReference type="EMBL" id="PNW72284.1"/>
    </source>
</evidence>